<dbReference type="InterPro" id="IPR005467">
    <property type="entry name" value="His_kinase_dom"/>
</dbReference>
<dbReference type="InterPro" id="IPR003594">
    <property type="entry name" value="HATPase_dom"/>
</dbReference>
<dbReference type="Pfam" id="PF00989">
    <property type="entry name" value="PAS"/>
    <property type="match status" value="1"/>
</dbReference>
<dbReference type="InterPro" id="IPR013767">
    <property type="entry name" value="PAS_fold"/>
</dbReference>
<dbReference type="InterPro" id="IPR035965">
    <property type="entry name" value="PAS-like_dom_sf"/>
</dbReference>
<keyword evidence="9" id="KW-0547">Nucleotide-binding</keyword>
<dbReference type="SUPFAM" id="SSF103190">
    <property type="entry name" value="Sensory domain-like"/>
    <property type="match status" value="1"/>
</dbReference>
<evidence type="ECO:0000256" key="14">
    <source>
        <dbReference type="ARBA" id="ARBA00023136"/>
    </source>
</evidence>
<protein>
    <recommendedName>
        <fullName evidence="4">histidine kinase</fullName>
        <ecNumber evidence="4">2.7.13.3</ecNumber>
    </recommendedName>
</protein>
<dbReference type="PROSITE" id="PS50109">
    <property type="entry name" value="HIS_KIN"/>
    <property type="match status" value="1"/>
</dbReference>
<keyword evidence="11" id="KW-0067">ATP-binding</keyword>
<dbReference type="CDD" id="cd00130">
    <property type="entry name" value="PAS"/>
    <property type="match status" value="1"/>
</dbReference>
<dbReference type="Pfam" id="PF17203">
    <property type="entry name" value="sCache_3_2"/>
    <property type="match status" value="1"/>
</dbReference>
<dbReference type="Proteomes" id="UP001164748">
    <property type="component" value="Chromosome"/>
</dbReference>
<dbReference type="EMBL" id="CP114588">
    <property type="protein sequence ID" value="WBA09417.1"/>
    <property type="molecule type" value="Genomic_DNA"/>
</dbReference>
<proteinExistence type="predicted"/>
<dbReference type="GO" id="GO:0006355">
    <property type="term" value="P:regulation of DNA-templated transcription"/>
    <property type="evidence" value="ECO:0007669"/>
    <property type="project" value="InterPro"/>
</dbReference>
<evidence type="ECO:0000256" key="15">
    <source>
        <dbReference type="SAM" id="Phobius"/>
    </source>
</evidence>
<dbReference type="GO" id="GO:0000155">
    <property type="term" value="F:phosphorelay sensor kinase activity"/>
    <property type="evidence" value="ECO:0007669"/>
    <property type="project" value="InterPro"/>
</dbReference>
<evidence type="ECO:0000256" key="10">
    <source>
        <dbReference type="ARBA" id="ARBA00022777"/>
    </source>
</evidence>
<evidence type="ECO:0000256" key="5">
    <source>
        <dbReference type="ARBA" id="ARBA00022475"/>
    </source>
</evidence>
<evidence type="ECO:0000256" key="7">
    <source>
        <dbReference type="ARBA" id="ARBA00022679"/>
    </source>
</evidence>
<keyword evidence="13" id="KW-0902">Two-component regulatory system</keyword>
<dbReference type="InterPro" id="IPR004358">
    <property type="entry name" value="Sig_transdc_His_kin-like_C"/>
</dbReference>
<comment type="catalytic activity">
    <reaction evidence="1">
        <text>ATP + protein L-histidine = ADP + protein N-phospho-L-histidine.</text>
        <dbReference type="EC" id="2.7.13.3"/>
    </reaction>
</comment>
<dbReference type="Pfam" id="PF02518">
    <property type="entry name" value="HATPase_c"/>
    <property type="match status" value="1"/>
</dbReference>
<keyword evidence="14 15" id="KW-0472">Membrane</keyword>
<dbReference type="RefSeq" id="WP_269579599.1">
    <property type="nucleotide sequence ID" value="NZ_CP114588.1"/>
</dbReference>
<dbReference type="GO" id="GO:0005886">
    <property type="term" value="C:plasma membrane"/>
    <property type="evidence" value="ECO:0007669"/>
    <property type="project" value="UniProtKB-SubCell"/>
</dbReference>
<evidence type="ECO:0000259" key="16">
    <source>
        <dbReference type="PROSITE" id="PS50109"/>
    </source>
</evidence>
<dbReference type="InterPro" id="IPR000014">
    <property type="entry name" value="PAS"/>
</dbReference>
<dbReference type="PRINTS" id="PR00344">
    <property type="entry name" value="BCTRLSENSOR"/>
</dbReference>
<sequence>MRQFLSLRRLKLKQRMILILGVIAILQTGTLGYFAINYLDRVLNEQIGQQAMRVAMTIAAMPDVVEAVSEENSTFLQPLSVSLARSAQARFVVFGNEAGIRLAHPLPDRLGKSMADDDGDTNAPALIHGQAYIAQAEGSVGWSVRGKAPIFSPDGTSIVGIVSVGYLLDTVDAIVIHHTSTMFFAILAAFIFSVITAILFANHFRRAIFNLEPEQIARLFQERNVTLETVREGIVAINQSGYITTFNRAAIKTLALPEDQPYIGRHITDVLPDTGMETVLAEGEPDFDQEIWLHHHNLIVNRIPLRQNGIITGVVSSFRLKDEVDLVSRKLTRIKQYAESLRSQAHEYNNKLHTLAGLIHMGATNEALRMIGQETSGHQSFIQRVMQVTSDSILAGCLLGKYNRAKELGLRLTVDKESHMQDLPVALPREQLVSILGNLVDNALEATLDHYGPGGQVTLSFSDYGKELIFEVNDQGAGLSHQQAETIFTRGYTTKETDGHGIGLDLVQRQVVHLGGIVTVEPNMRDKQGTLSGSRFTVYIPKAKWQGLDQHLYQDNT</sequence>
<dbReference type="GO" id="GO:0005524">
    <property type="term" value="F:ATP binding"/>
    <property type="evidence" value="ECO:0007669"/>
    <property type="project" value="UniProtKB-KW"/>
</dbReference>
<dbReference type="SUPFAM" id="SSF55785">
    <property type="entry name" value="PYP-like sensor domain (PAS domain)"/>
    <property type="match status" value="1"/>
</dbReference>
<evidence type="ECO:0000256" key="12">
    <source>
        <dbReference type="ARBA" id="ARBA00022989"/>
    </source>
</evidence>
<evidence type="ECO:0000256" key="4">
    <source>
        <dbReference type="ARBA" id="ARBA00012438"/>
    </source>
</evidence>
<keyword evidence="8 15" id="KW-0812">Transmembrane</keyword>
<keyword evidence="12 15" id="KW-1133">Transmembrane helix</keyword>
<dbReference type="InterPro" id="IPR029151">
    <property type="entry name" value="Sensor-like_sf"/>
</dbReference>
<dbReference type="SMART" id="SM00387">
    <property type="entry name" value="HATPase_c"/>
    <property type="match status" value="1"/>
</dbReference>
<dbReference type="AlphaFoldDB" id="A0AA47KMN6"/>
<evidence type="ECO:0000313" key="18">
    <source>
        <dbReference type="Proteomes" id="UP001164748"/>
    </source>
</evidence>
<feature type="transmembrane region" description="Helical" evidence="15">
    <location>
        <begin position="182"/>
        <end position="201"/>
    </location>
</feature>
<evidence type="ECO:0000256" key="2">
    <source>
        <dbReference type="ARBA" id="ARBA00004533"/>
    </source>
</evidence>
<evidence type="ECO:0000256" key="9">
    <source>
        <dbReference type="ARBA" id="ARBA00022741"/>
    </source>
</evidence>
<evidence type="ECO:0000256" key="11">
    <source>
        <dbReference type="ARBA" id="ARBA00022840"/>
    </source>
</evidence>
<keyword evidence="10 17" id="KW-0418">Kinase</keyword>
<dbReference type="SUPFAM" id="SSF55890">
    <property type="entry name" value="Sporulation response regulatory protein Spo0B"/>
    <property type="match status" value="1"/>
</dbReference>
<evidence type="ECO:0000256" key="13">
    <source>
        <dbReference type="ARBA" id="ARBA00023012"/>
    </source>
</evidence>
<dbReference type="SUPFAM" id="SSF55874">
    <property type="entry name" value="ATPase domain of HSP90 chaperone/DNA topoisomerase II/histidine kinase"/>
    <property type="match status" value="1"/>
</dbReference>
<evidence type="ECO:0000256" key="1">
    <source>
        <dbReference type="ARBA" id="ARBA00000085"/>
    </source>
</evidence>
<keyword evidence="6" id="KW-0597">Phosphoprotein</keyword>
<evidence type="ECO:0000256" key="3">
    <source>
        <dbReference type="ARBA" id="ARBA00004651"/>
    </source>
</evidence>
<comment type="subcellular location">
    <subcellularLocation>
        <location evidence="2">Cell inner membrane</location>
    </subcellularLocation>
    <subcellularLocation>
        <location evidence="3">Cell membrane</location>
        <topology evidence="3">Multi-pass membrane protein</topology>
    </subcellularLocation>
</comment>
<keyword evidence="7" id="KW-0808">Transferase</keyword>
<dbReference type="Gene3D" id="3.30.565.10">
    <property type="entry name" value="Histidine kinase-like ATPase, C-terminal domain"/>
    <property type="match status" value="1"/>
</dbReference>
<dbReference type="InterPro" id="IPR016120">
    <property type="entry name" value="Sig_transdc_His_kin_SpoOB"/>
</dbReference>
<gene>
    <name evidence="17" type="ORF">N8M53_04235</name>
</gene>
<evidence type="ECO:0000256" key="8">
    <source>
        <dbReference type="ARBA" id="ARBA00022692"/>
    </source>
</evidence>
<dbReference type="PANTHER" id="PTHR43547">
    <property type="entry name" value="TWO-COMPONENT HISTIDINE KINASE"/>
    <property type="match status" value="1"/>
</dbReference>
<dbReference type="EC" id="2.7.13.3" evidence="4"/>
<dbReference type="Gene3D" id="3.30.450.20">
    <property type="entry name" value="PAS domain"/>
    <property type="match status" value="2"/>
</dbReference>
<dbReference type="FunFam" id="3.30.450.20:FF:000018">
    <property type="entry name" value="Sensor histidine kinase DcuS"/>
    <property type="match status" value="1"/>
</dbReference>
<dbReference type="InterPro" id="IPR033463">
    <property type="entry name" value="sCache_3"/>
</dbReference>
<accession>A0AA47KMN6</accession>
<feature type="domain" description="Histidine kinase" evidence="16">
    <location>
        <begin position="343"/>
        <end position="544"/>
    </location>
</feature>
<keyword evidence="5" id="KW-1003">Cell membrane</keyword>
<reference evidence="17" key="1">
    <citation type="submission" date="2022-09" db="EMBL/GenBank/DDBJ databases">
        <authorList>
            <person name="Li Z.-J."/>
        </authorList>
    </citation>
    <scope>NUCLEOTIDE SEQUENCE</scope>
    <source>
        <strain evidence="17">TGB11</strain>
    </source>
</reference>
<dbReference type="InterPro" id="IPR036890">
    <property type="entry name" value="HATPase_C_sf"/>
</dbReference>
<dbReference type="PANTHER" id="PTHR43547:SF10">
    <property type="entry name" value="SENSOR HISTIDINE KINASE DCUS"/>
    <property type="match status" value="1"/>
</dbReference>
<name>A0AA47KMN6_9GAMM</name>
<organism evidence="17 18">
    <name type="scientific">Salinivibrio kushneri</name>
    <dbReference type="NCBI Taxonomy" id="1908198"/>
    <lineage>
        <taxon>Bacteria</taxon>
        <taxon>Pseudomonadati</taxon>
        <taxon>Pseudomonadota</taxon>
        <taxon>Gammaproteobacteria</taxon>
        <taxon>Vibrionales</taxon>
        <taxon>Vibrionaceae</taxon>
        <taxon>Salinivibrio</taxon>
    </lineage>
</organism>
<evidence type="ECO:0000256" key="6">
    <source>
        <dbReference type="ARBA" id="ARBA00022553"/>
    </source>
</evidence>
<evidence type="ECO:0000313" key="17">
    <source>
        <dbReference type="EMBL" id="WBA09417.1"/>
    </source>
</evidence>